<dbReference type="GO" id="GO:0044423">
    <property type="term" value="C:virion component"/>
    <property type="evidence" value="ECO:0007669"/>
    <property type="project" value="UniProtKB-KW"/>
</dbReference>
<protein>
    <submittedName>
        <fullName evidence="4">Putative capsid protein</fullName>
    </submittedName>
</protein>
<dbReference type="InterPro" id="IPR054612">
    <property type="entry name" value="Phage_capsid-like_C"/>
</dbReference>
<feature type="domain" description="Phage capsid-like C-terminal" evidence="3">
    <location>
        <begin position="108"/>
        <end position="379"/>
    </location>
</feature>
<evidence type="ECO:0000259" key="3">
    <source>
        <dbReference type="Pfam" id="PF05065"/>
    </source>
</evidence>
<evidence type="ECO:0000256" key="2">
    <source>
        <dbReference type="ARBA" id="ARBA00022844"/>
    </source>
</evidence>
<dbReference type="SUPFAM" id="SSF56563">
    <property type="entry name" value="Major capsid protein gp5"/>
    <property type="match status" value="1"/>
</dbReference>
<dbReference type="NCBIfam" id="TIGR01554">
    <property type="entry name" value="major_cap_HK97"/>
    <property type="match status" value="1"/>
</dbReference>
<sequence length="383" mass="41689">MMLKTPFSLETKDAGDADDLEVKEALDRLEKSVDDRVKTAVAEAAKGSADEIKGLKAEIAALKRPDADAGDGEEPIEAKSFWGFVRGGTESLEPDERKALIVSDDAKGGFLAPEQFEAQLQKELVEISPIRQAARVTQTTAGRVVWPKRTGTITARWVGETEERPKTEPTYGQAGIDVHEMAAYIDVSNWLLEDSAIDLAAELASDFAEEFGRLEGVAFINGDGVKKPVGIMQDSSVPTVLNGHATNVSADALIRLMYDLPPTYRNRGSWLLNGATIAAYRLLKDENGRFLWQDSIQVGQPATLLGRPVVEAVDMPGIEANAFPVIYGDFASGYRIVDRVGLSVLRDPYTVATEGLVRFHGRRRVGAGVVRPDAFRKLKMATS</sequence>
<dbReference type="Gene3D" id="3.30.2320.10">
    <property type="entry name" value="hypothetical protein PF0899 domain"/>
    <property type="match status" value="1"/>
</dbReference>
<dbReference type="Pfam" id="PF05065">
    <property type="entry name" value="Phage_capsid"/>
    <property type="match status" value="1"/>
</dbReference>
<comment type="subcellular location">
    <subcellularLocation>
        <location evidence="1">Virion</location>
    </subcellularLocation>
</comment>
<dbReference type="InterPro" id="IPR024455">
    <property type="entry name" value="Phage_capsid"/>
</dbReference>
<proteinExistence type="predicted"/>
<gene>
    <name evidence="4" type="ORF">TM448A02145_0008</name>
    <name evidence="5" type="ORF">TM448B00709_0025</name>
</gene>
<accession>A0A6H1ZU59</accession>
<evidence type="ECO:0000313" key="5">
    <source>
        <dbReference type="EMBL" id="QJH96367.1"/>
    </source>
</evidence>
<organism evidence="4">
    <name type="scientific">viral metagenome</name>
    <dbReference type="NCBI Taxonomy" id="1070528"/>
    <lineage>
        <taxon>unclassified sequences</taxon>
        <taxon>metagenomes</taxon>
        <taxon>organismal metagenomes</taxon>
    </lineage>
</organism>
<keyword evidence="2" id="KW-0946">Virion</keyword>
<reference evidence="4" key="1">
    <citation type="submission" date="2020-03" db="EMBL/GenBank/DDBJ databases">
        <title>The deep terrestrial virosphere.</title>
        <authorList>
            <person name="Holmfeldt K."/>
            <person name="Nilsson E."/>
            <person name="Simone D."/>
            <person name="Lopez-Fernandez M."/>
            <person name="Wu X."/>
            <person name="de Brujin I."/>
            <person name="Lundin D."/>
            <person name="Andersson A."/>
            <person name="Bertilsson S."/>
            <person name="Dopson M."/>
        </authorList>
    </citation>
    <scope>NUCLEOTIDE SEQUENCE</scope>
    <source>
        <strain evidence="4">TM448A02145</strain>
        <strain evidence="5">TM448B00709</strain>
    </source>
</reference>
<name>A0A6H1ZU59_9ZZZZ</name>
<evidence type="ECO:0000313" key="4">
    <source>
        <dbReference type="EMBL" id="QJA51463.1"/>
    </source>
</evidence>
<dbReference type="AlphaFoldDB" id="A0A6H1ZU59"/>
<dbReference type="Gene3D" id="3.30.2400.10">
    <property type="entry name" value="Major capsid protein gp5"/>
    <property type="match status" value="1"/>
</dbReference>
<evidence type="ECO:0000256" key="1">
    <source>
        <dbReference type="ARBA" id="ARBA00004328"/>
    </source>
</evidence>
<dbReference type="EMBL" id="MT144648">
    <property type="protein sequence ID" value="QJH96367.1"/>
    <property type="molecule type" value="Genomic_DNA"/>
</dbReference>
<dbReference type="EMBL" id="MT144265">
    <property type="protein sequence ID" value="QJA51463.1"/>
    <property type="molecule type" value="Genomic_DNA"/>
</dbReference>